<feature type="compositionally biased region" description="Low complexity" evidence="1">
    <location>
        <begin position="601"/>
        <end position="610"/>
    </location>
</feature>
<feature type="compositionally biased region" description="Basic and acidic residues" evidence="1">
    <location>
        <begin position="525"/>
        <end position="536"/>
    </location>
</feature>
<feature type="compositionally biased region" description="Basic and acidic residues" evidence="1">
    <location>
        <begin position="438"/>
        <end position="454"/>
    </location>
</feature>
<proteinExistence type="predicted"/>
<name>A0A8E2EMW4_9PEZI</name>
<protein>
    <submittedName>
        <fullName evidence="2">Uncharacterized protein</fullName>
    </submittedName>
</protein>
<feature type="region of interest" description="Disordered" evidence="1">
    <location>
        <begin position="427"/>
        <end position="542"/>
    </location>
</feature>
<feature type="region of interest" description="Disordered" evidence="1">
    <location>
        <begin position="340"/>
        <end position="411"/>
    </location>
</feature>
<feature type="compositionally biased region" description="Basic and acidic residues" evidence="1">
    <location>
        <begin position="340"/>
        <end position="352"/>
    </location>
</feature>
<dbReference type="EMBL" id="KV751092">
    <property type="protein sequence ID" value="OCL01657.1"/>
    <property type="molecule type" value="Genomic_DNA"/>
</dbReference>
<feature type="region of interest" description="Disordered" evidence="1">
    <location>
        <begin position="592"/>
        <end position="636"/>
    </location>
</feature>
<organism evidence="2 3">
    <name type="scientific">Glonium stellatum</name>
    <dbReference type="NCBI Taxonomy" id="574774"/>
    <lineage>
        <taxon>Eukaryota</taxon>
        <taxon>Fungi</taxon>
        <taxon>Dikarya</taxon>
        <taxon>Ascomycota</taxon>
        <taxon>Pezizomycotina</taxon>
        <taxon>Dothideomycetes</taxon>
        <taxon>Pleosporomycetidae</taxon>
        <taxon>Gloniales</taxon>
        <taxon>Gloniaceae</taxon>
        <taxon>Glonium</taxon>
    </lineage>
</organism>
<gene>
    <name evidence="2" type="ORF">AOQ84DRAFT_393484</name>
</gene>
<keyword evidence="3" id="KW-1185">Reference proteome</keyword>
<evidence type="ECO:0000256" key="1">
    <source>
        <dbReference type="SAM" id="MobiDB-lite"/>
    </source>
</evidence>
<reference evidence="2 3" key="1">
    <citation type="journal article" date="2016" name="Nat. Commun.">
        <title>Ectomycorrhizal ecology is imprinted in the genome of the dominant symbiotic fungus Cenococcum geophilum.</title>
        <authorList>
            <consortium name="DOE Joint Genome Institute"/>
            <person name="Peter M."/>
            <person name="Kohler A."/>
            <person name="Ohm R.A."/>
            <person name="Kuo A."/>
            <person name="Krutzmann J."/>
            <person name="Morin E."/>
            <person name="Arend M."/>
            <person name="Barry K.W."/>
            <person name="Binder M."/>
            <person name="Choi C."/>
            <person name="Clum A."/>
            <person name="Copeland A."/>
            <person name="Grisel N."/>
            <person name="Haridas S."/>
            <person name="Kipfer T."/>
            <person name="LaButti K."/>
            <person name="Lindquist E."/>
            <person name="Lipzen A."/>
            <person name="Maire R."/>
            <person name="Meier B."/>
            <person name="Mihaltcheva S."/>
            <person name="Molinier V."/>
            <person name="Murat C."/>
            <person name="Poggeler S."/>
            <person name="Quandt C.A."/>
            <person name="Sperisen C."/>
            <person name="Tritt A."/>
            <person name="Tisserant E."/>
            <person name="Crous P.W."/>
            <person name="Henrissat B."/>
            <person name="Nehls U."/>
            <person name="Egli S."/>
            <person name="Spatafora J.W."/>
            <person name="Grigoriev I.V."/>
            <person name="Martin F.M."/>
        </authorList>
    </citation>
    <scope>NUCLEOTIDE SEQUENCE [LARGE SCALE GENOMIC DNA]</scope>
    <source>
        <strain evidence="2 3">CBS 207.34</strain>
    </source>
</reference>
<sequence length="910" mass="100526">MARQSGTSHTDSLTRASHINKPQSDLPLSLIPPEFTEGLASSKNTIYAIRMTAPQSRDPLLPISSNLIGAKYAFITKVSTIDGIRAMDERAHDDGTYSSSSMSGLTSLEDGTDDFGKLMIRNARDERRLNETLRGNVQPFRKARPHPRVGLTMENLERNNGLNSPVPGAGGQGHFDSPGSENSSERSDLALRPPMEWGRKGRHRKDWLKRITSSDTTEPKPAEPEDDGSETIYPRQTLFTGDRSPRIRARTNSTADMALPSVDDRPLSRRSSNPGTPPPSRRRGTTLDRFQEWDMSEDFSAASLLASTPAIVSRNTLLDDIRQREIESVKDRAITTTRLDKIHETAPQETRRVRSSSRASLLSQNSQPNSAATTEQTTQAVKESEIKPPKLTRSIRSRGRSPATGDGEVIPNSPIVVYKSAETVGEVDPGIQANAETVPKRPDHRREDSHDLLKRLARVTSLSPSPARPSSSRPPSTTSLQRESVPPTNAEDKATVQDPISASHQEGTPPEVPEKNRRRSLQFKDIPKDAPKEAAKPELLQASSQEVRVGDVDFTPAPVDETLLSAKTPVVTGAWIDTPGPLTDRHAVFNALNSSPRGSESPTKQSPKKTSPQKKDLEQAVQVPQAPAERRESSLPTSALAAIVGEAKSTRRRKVKDEEYGDSTIESLEDIISPSIEPRTTTGLDEDTLQGLQLPVTAPRNQAERQRQQEIRTLHSMNTRLRTVRTSVIDAGRSLKRMEHQVNSVETGEELPRQRCKRCGCAAGHRPFSFSSLWSGFKGLFFDRNEPGRWGFTCLGLSLLIFFSWFFTETALCNAYCQPMYAQSMDGFGVDPDAPRLPFVTVTVLSRPLRWLWKPIVGSLVWAGKAIYQTFAVDEGVRSAGTRTAARFTTRIFSQATAEPDLSMLDDEYL</sequence>
<dbReference type="OrthoDB" id="3439035at2759"/>
<dbReference type="Proteomes" id="UP000250140">
    <property type="component" value="Unassembled WGS sequence"/>
</dbReference>
<feature type="compositionally biased region" description="Polar residues" evidence="1">
    <location>
        <begin position="1"/>
        <end position="23"/>
    </location>
</feature>
<dbReference type="AlphaFoldDB" id="A0A8E2EMW4"/>
<feature type="compositionally biased region" description="Polar residues" evidence="1">
    <location>
        <begin position="364"/>
        <end position="381"/>
    </location>
</feature>
<evidence type="ECO:0000313" key="2">
    <source>
        <dbReference type="EMBL" id="OCL01657.1"/>
    </source>
</evidence>
<feature type="region of interest" description="Disordered" evidence="1">
    <location>
        <begin position="141"/>
        <end position="285"/>
    </location>
</feature>
<feature type="region of interest" description="Disordered" evidence="1">
    <location>
        <begin position="1"/>
        <end position="30"/>
    </location>
</feature>
<feature type="compositionally biased region" description="Low complexity" evidence="1">
    <location>
        <begin position="461"/>
        <end position="480"/>
    </location>
</feature>
<accession>A0A8E2EMW4</accession>
<evidence type="ECO:0000313" key="3">
    <source>
        <dbReference type="Proteomes" id="UP000250140"/>
    </source>
</evidence>